<dbReference type="PROSITE" id="PS50994">
    <property type="entry name" value="INTEGRASE"/>
    <property type="match status" value="1"/>
</dbReference>
<feature type="non-terminal residue" evidence="4">
    <location>
        <position position="1"/>
    </location>
</feature>
<dbReference type="SUPFAM" id="SSF56672">
    <property type="entry name" value="DNA/RNA polymerases"/>
    <property type="match status" value="1"/>
</dbReference>
<dbReference type="PANTHER" id="PTHR47331">
    <property type="entry name" value="PHD-TYPE DOMAIN-CONTAINING PROTEIN"/>
    <property type="match status" value="1"/>
</dbReference>
<dbReference type="Gene3D" id="3.30.420.10">
    <property type="entry name" value="Ribonuclease H-like superfamily/Ribonuclease H"/>
    <property type="match status" value="1"/>
</dbReference>
<dbReference type="InterPro" id="IPR036397">
    <property type="entry name" value="RNaseH_sf"/>
</dbReference>
<evidence type="ECO:0000259" key="3">
    <source>
        <dbReference type="PROSITE" id="PS50994"/>
    </source>
</evidence>
<dbReference type="EMBL" id="JAMKFB020000019">
    <property type="protein sequence ID" value="KAL0166227.1"/>
    <property type="molecule type" value="Genomic_DNA"/>
</dbReference>
<feature type="compositionally biased region" description="Basic and acidic residues" evidence="2">
    <location>
        <begin position="352"/>
        <end position="371"/>
    </location>
</feature>
<dbReference type="InterPro" id="IPR043128">
    <property type="entry name" value="Rev_trsase/Diguanyl_cyclase"/>
</dbReference>
<dbReference type="Gene3D" id="1.10.340.70">
    <property type="match status" value="1"/>
</dbReference>
<evidence type="ECO:0000313" key="5">
    <source>
        <dbReference type="Proteomes" id="UP001529510"/>
    </source>
</evidence>
<dbReference type="InterPro" id="IPR040676">
    <property type="entry name" value="DUF5641"/>
</dbReference>
<dbReference type="CDD" id="cd01644">
    <property type="entry name" value="RT_pepA17"/>
    <property type="match status" value="1"/>
</dbReference>
<proteinExistence type="predicted"/>
<dbReference type="Pfam" id="PF18701">
    <property type="entry name" value="DUF5641"/>
    <property type="match status" value="1"/>
</dbReference>
<name>A0ABD0NXP5_CIRMR</name>
<feature type="region of interest" description="Disordered" evidence="2">
    <location>
        <begin position="350"/>
        <end position="388"/>
    </location>
</feature>
<evidence type="ECO:0000256" key="1">
    <source>
        <dbReference type="SAM" id="Coils"/>
    </source>
</evidence>
<dbReference type="Pfam" id="PF03564">
    <property type="entry name" value="DUF1759"/>
    <property type="match status" value="1"/>
</dbReference>
<dbReference type="InterPro" id="IPR041588">
    <property type="entry name" value="Integrase_H2C2"/>
</dbReference>
<accession>A0ABD0NXP5</accession>
<dbReference type="Pfam" id="PF17921">
    <property type="entry name" value="Integrase_H2C2"/>
    <property type="match status" value="1"/>
</dbReference>
<dbReference type="SUPFAM" id="SSF53098">
    <property type="entry name" value="Ribonuclease H-like"/>
    <property type="match status" value="1"/>
</dbReference>
<evidence type="ECO:0000256" key="2">
    <source>
        <dbReference type="SAM" id="MobiDB-lite"/>
    </source>
</evidence>
<dbReference type="Gene3D" id="3.30.70.270">
    <property type="match status" value="1"/>
</dbReference>
<dbReference type="GO" id="GO:0006259">
    <property type="term" value="P:DNA metabolic process"/>
    <property type="evidence" value="ECO:0007669"/>
    <property type="project" value="UniProtKB-ARBA"/>
</dbReference>
<feature type="coiled-coil region" evidence="1">
    <location>
        <begin position="1191"/>
        <end position="1218"/>
    </location>
</feature>
<dbReference type="Gene3D" id="3.10.10.10">
    <property type="entry name" value="HIV Type 1 Reverse Transcriptase, subunit A, domain 1"/>
    <property type="match status" value="1"/>
</dbReference>
<keyword evidence="1" id="KW-0175">Coiled coil</keyword>
<comment type="caution">
    <text evidence="4">The sequence shown here is derived from an EMBL/GenBank/DDBJ whole genome shotgun (WGS) entry which is preliminary data.</text>
</comment>
<keyword evidence="5" id="KW-1185">Reference proteome</keyword>
<dbReference type="Pfam" id="PF05380">
    <property type="entry name" value="Peptidase_A17"/>
    <property type="match status" value="1"/>
</dbReference>
<dbReference type="InterPro" id="IPR001584">
    <property type="entry name" value="Integrase_cat-core"/>
</dbReference>
<dbReference type="InterPro" id="IPR005312">
    <property type="entry name" value="DUF1759"/>
</dbReference>
<sequence>EFMDTSSFFSVNTDNLVTVMQRQNDITESIIKQQKLSTLPPQNVPVFKGDPIEYCLFVRAFEHSIESKTENSKDRLYYLEQHTIGPPNDLVRSCFHMDPEQGYPEAKRLLKERFGDKYKISMAYLDKALNWPIIKTEDSKALESYALFLTSCSNAMADLEYLDEMENAANMRTIIAKLPYRLRERFRSVAIDIQKRQDRRTKFKDVVEFITMQAEMASHPVFGEIPGQTRRQTDIKTERTSGKKNITTLATEVKAQKVERAVWDGNKKTQEKRINVDKAFNKPCIFCQGDHTMEQCKKLQKMLHKEKLEFLKGKGLCFSCLTAGHMSKACEEKKSCQICSATHPTLLHIKQKPKDSTKEEVSKEEPRDESPKVVSGFVDAGDTSSQTGAGGTDSILAIVPVRVKAKKGNKVLTCYVFLDPGSNASFCTNKLANDLHLQGKNVNILLTTMGEQKAVSCKAVPDLEVSSLEGDDFIELTEVFAQKVIPVSKENIPTQEDVDKWPHLQDVRIPSINADVGLLIGTDVAKALEPEEVIRSIKDGPYAVRTALGWTVNGPLRENIRSRTKHGRPQIKINRISVARLEELWAQQFKCDFPESAQSEQLEMSKEDQLFMDRVSESTKLVNGHYSIGLPLKNKDVKMPNNRAVAEQRALNLKKKLQRNQTFKEDYVNFMNDVISKGYAVKVPNEDLNRSDGKVWFIPHHGVYHPKKRKMRVVFDCGASYQGTTLNEQLLQGPNMTSSLIGVLTRFRQEPVAIMADVESMFHQVKVPPEDADLLRFLWWLDGDVSQGLQEYRMEVHLFGATSSPSCASYALRRCAEDNKSSFDAAVVDTVLCNFYVDDCLRSVASKQEAVKLYQDLKAICLKGGFRLTKWMTNSRDVLTNIPQEDRATEVKNLDFDQESLAIERALGVQWCIRSDQFKFHVNIQQRPLTRRGILSMMSSVYDPLGMLSPVTLPAKNILQELCRLRTGWDDAVPDYLAQQWSRWMEELQQLTNVGVDRCFKPPEFGDTVEARLHHFSDASETGYGTVTYLVQKNNNNQIHCSFVLGKSRVAPLKPTTVPRLELTAATLAVKVDIMLKKELQLSLSDSNHISSQLNPADYASRGQRVSVFVQNEVWISGPSFLSKPEREWPDKPVQLEELTIADPEVKKGVLVNATTVKESADVMQQLTEYFSSWIRLKKAVAWLIRVKVTLVNLSKKRKEINEQYKDQERVNKELTRYKMSLKQTYLTLDDLRQAELDIIRHCQQQKFQEEISALQRKEPVKKGSRICRLNPQLQEGILRVGGRLSRASMTIEAKHPMLLPKDHHVADLILREAHERLGHSGRNHILSHVRQRYWIIDAPSTIRKMLSRCTTCRRQHGAAGTQMMADLPRNRVVPDDPPFTRSGVDLFGPFNVKRGRSYVKRYRVIFTCLASRAVHIEMATSRETDSFIHALRRFIARRGQVKEMRSDNGTNFVGADRELRKAIKEWNTSQIENSLLQRDIKWIFNPPSGSHHGGVWERIIRSIRKIMVATLREQCLDEEGLQTFFCECEAILNSRPITTPSNDMNDLEALTPQHLMLLKSQPNLPPGLFHTDDNYARRRWRQVQYMSDLFWKRWTKEYLPLLQKRQKWNHPSRNFIPGDVVLVVDESAPRGSWLMGKIVKTMEDEHGMVRKVRVKTKTNELERPITKLCLLQEAA</sequence>
<evidence type="ECO:0000313" key="4">
    <source>
        <dbReference type="EMBL" id="KAL0166227.1"/>
    </source>
</evidence>
<dbReference type="Proteomes" id="UP001529510">
    <property type="component" value="Unassembled WGS sequence"/>
</dbReference>
<protein>
    <recommendedName>
        <fullName evidence="3">Integrase catalytic domain-containing protein</fullName>
    </recommendedName>
</protein>
<dbReference type="InterPro" id="IPR012337">
    <property type="entry name" value="RNaseH-like_sf"/>
</dbReference>
<feature type="domain" description="Integrase catalytic" evidence="3">
    <location>
        <begin position="1374"/>
        <end position="1561"/>
    </location>
</feature>
<dbReference type="InterPro" id="IPR043502">
    <property type="entry name" value="DNA/RNA_pol_sf"/>
</dbReference>
<dbReference type="PANTHER" id="PTHR47331:SF3">
    <property type="match status" value="1"/>
</dbReference>
<dbReference type="InterPro" id="IPR008042">
    <property type="entry name" value="Retrotrans_Pao"/>
</dbReference>
<gene>
    <name evidence="4" type="ORF">M9458_038071</name>
</gene>
<organism evidence="4 5">
    <name type="scientific">Cirrhinus mrigala</name>
    <name type="common">Mrigala</name>
    <dbReference type="NCBI Taxonomy" id="683832"/>
    <lineage>
        <taxon>Eukaryota</taxon>
        <taxon>Metazoa</taxon>
        <taxon>Chordata</taxon>
        <taxon>Craniata</taxon>
        <taxon>Vertebrata</taxon>
        <taxon>Euteleostomi</taxon>
        <taxon>Actinopterygii</taxon>
        <taxon>Neopterygii</taxon>
        <taxon>Teleostei</taxon>
        <taxon>Ostariophysi</taxon>
        <taxon>Cypriniformes</taxon>
        <taxon>Cyprinidae</taxon>
        <taxon>Labeoninae</taxon>
        <taxon>Labeonini</taxon>
        <taxon>Cirrhinus</taxon>
    </lineage>
</organism>
<reference evidence="4 5" key="1">
    <citation type="submission" date="2024-05" db="EMBL/GenBank/DDBJ databases">
        <title>Genome sequencing and assembly of Indian major carp, Cirrhinus mrigala (Hamilton, 1822).</title>
        <authorList>
            <person name="Mohindra V."/>
            <person name="Chowdhury L.M."/>
            <person name="Lal K."/>
            <person name="Jena J.K."/>
        </authorList>
    </citation>
    <scope>NUCLEOTIDE SEQUENCE [LARGE SCALE GENOMIC DNA]</scope>
    <source>
        <strain evidence="4">CM1030</strain>
        <tissue evidence="4">Blood</tissue>
    </source>
</reference>